<dbReference type="InterPro" id="IPR000073">
    <property type="entry name" value="AB_hydrolase_1"/>
</dbReference>
<dbReference type="PANTHER" id="PTHR43798">
    <property type="entry name" value="MONOACYLGLYCEROL LIPASE"/>
    <property type="match status" value="1"/>
</dbReference>
<organism evidence="2 3">
    <name type="scientific">Halobacteriovorax marinus</name>
    <dbReference type="NCBI Taxonomy" id="97084"/>
    <lineage>
        <taxon>Bacteria</taxon>
        <taxon>Pseudomonadati</taxon>
        <taxon>Bdellovibrionota</taxon>
        <taxon>Bacteriovoracia</taxon>
        <taxon>Bacteriovoracales</taxon>
        <taxon>Halobacteriovoraceae</taxon>
        <taxon>Halobacteriovorax</taxon>
    </lineage>
</organism>
<dbReference type="GO" id="GO:0016020">
    <property type="term" value="C:membrane"/>
    <property type="evidence" value="ECO:0007669"/>
    <property type="project" value="TreeGrafter"/>
</dbReference>
<comment type="caution">
    <text evidence="2">The sequence shown here is derived from an EMBL/GenBank/DDBJ whole genome shotgun (WGS) entry which is preliminary data.</text>
</comment>
<dbReference type="Pfam" id="PF00561">
    <property type="entry name" value="Abhydrolase_1"/>
    <property type="match status" value="1"/>
</dbReference>
<evidence type="ECO:0000313" key="2">
    <source>
        <dbReference type="EMBL" id="OUR99497.1"/>
    </source>
</evidence>
<feature type="domain" description="AB hydrolase-1" evidence="1">
    <location>
        <begin position="100"/>
        <end position="200"/>
    </location>
</feature>
<protein>
    <recommendedName>
        <fullName evidence="1">AB hydrolase-1 domain-containing protein</fullName>
    </recommendedName>
</protein>
<sequence>MQERDILPNYLSTNVRMRDIKKITKDLFVDSIRMKMKVLNFFSERVAANYAIKVFCTTRYSRKTTKEVEAVFQTAKLETLQIHGEEIKVYIFGKENTKSIFLVHGWEGQARDFFKMIPPLVQAGYRVITIDGPAHGYSTGERTNLIDFALTLKKIVKIYGLSYEAFIGHSFGGASIVKFLSDNPQVKVKHTITISSPNKIINIFKNYAKFMHMSDSLLKKMISNFKETSGEDINELEVSKMYKKINAKKLLIHDFGDSAISYNVAEEILESDKEISHLKTNSLGHMHILKAELVHKEILDFLK</sequence>
<reference evidence="3" key="1">
    <citation type="journal article" date="2017" name="Proc. Natl. Acad. Sci. U.S.A.">
        <title>Simulation of Deepwater Horizon oil plume reveals substrate specialization within a complex community of hydrocarbon-degraders.</title>
        <authorList>
            <person name="Hu P."/>
            <person name="Dubinsky E.A."/>
            <person name="Probst A.J."/>
            <person name="Wang J."/>
            <person name="Sieber C.M.K."/>
            <person name="Tom L.M."/>
            <person name="Gardinali P."/>
            <person name="Banfield J.F."/>
            <person name="Atlas R.M."/>
            <person name="Andersen G.L."/>
        </authorList>
    </citation>
    <scope>NUCLEOTIDE SEQUENCE [LARGE SCALE GENOMIC DNA]</scope>
</reference>
<dbReference type="Proteomes" id="UP000196531">
    <property type="component" value="Unassembled WGS sequence"/>
</dbReference>
<gene>
    <name evidence="2" type="ORF">A9Q84_00320</name>
</gene>
<evidence type="ECO:0000259" key="1">
    <source>
        <dbReference type="Pfam" id="PF00561"/>
    </source>
</evidence>
<dbReference type="PANTHER" id="PTHR43798:SF33">
    <property type="entry name" value="HYDROLASE, PUTATIVE (AFU_ORTHOLOGUE AFUA_2G14860)-RELATED"/>
    <property type="match status" value="1"/>
</dbReference>
<proteinExistence type="predicted"/>
<dbReference type="EMBL" id="MAAO01000002">
    <property type="protein sequence ID" value="OUR99497.1"/>
    <property type="molecule type" value="Genomic_DNA"/>
</dbReference>
<dbReference type="InterPro" id="IPR029058">
    <property type="entry name" value="AB_hydrolase_fold"/>
</dbReference>
<dbReference type="AlphaFoldDB" id="A0A1Y5FI16"/>
<name>A0A1Y5FI16_9BACT</name>
<dbReference type="Gene3D" id="3.40.50.1820">
    <property type="entry name" value="alpha/beta hydrolase"/>
    <property type="match status" value="1"/>
</dbReference>
<dbReference type="SUPFAM" id="SSF53474">
    <property type="entry name" value="alpha/beta-Hydrolases"/>
    <property type="match status" value="1"/>
</dbReference>
<dbReference type="InterPro" id="IPR050266">
    <property type="entry name" value="AB_hydrolase_sf"/>
</dbReference>
<accession>A0A1Y5FI16</accession>
<evidence type="ECO:0000313" key="3">
    <source>
        <dbReference type="Proteomes" id="UP000196531"/>
    </source>
</evidence>